<evidence type="ECO:0000256" key="1">
    <source>
        <dbReference type="ARBA" id="ARBA00023015"/>
    </source>
</evidence>
<accession>A0A1I3X0R1</accession>
<sequence length="249" mass="27535">MPYQAVIREYDRLELGHHHAFAQAVVPLKGEMQIEIGGHFKELTVGSVGLIAPETLHDSETTSGSRFLIIDVSDRAAISQFFRHANDCHQELSPLALKYLNFVASLADTFVVDENGTASILNTALELATGRTTDFLNQRTVTKRLQSVKEQLPTHNKISDIAKEGGFSVSSLQKKLKASYGKSPKQLQLEMRLDKALTLLRSSDHSIAAIAFQVGYENASSFTNIFKKHFGLTPSDYRAQYRASKASHG</sequence>
<keyword evidence="2 5" id="KW-0238">DNA-binding</keyword>
<reference evidence="5 6" key="1">
    <citation type="submission" date="2016-10" db="EMBL/GenBank/DDBJ databases">
        <authorList>
            <person name="Varghese N."/>
            <person name="Submissions S."/>
        </authorList>
    </citation>
    <scope>NUCLEOTIDE SEQUENCE [LARGE SCALE GENOMIC DNA]</scope>
    <source>
        <strain evidence="5 6">DSM 16392</strain>
    </source>
</reference>
<dbReference type="PANTHER" id="PTHR46796">
    <property type="entry name" value="HTH-TYPE TRANSCRIPTIONAL ACTIVATOR RHAS-RELATED"/>
    <property type="match status" value="1"/>
</dbReference>
<dbReference type="InterPro" id="IPR020449">
    <property type="entry name" value="Tscrpt_reg_AraC-type_HTH"/>
</dbReference>
<dbReference type="InterPro" id="IPR018062">
    <property type="entry name" value="HTH_AraC-typ_CS"/>
</dbReference>
<evidence type="ECO:0000256" key="3">
    <source>
        <dbReference type="ARBA" id="ARBA00023163"/>
    </source>
</evidence>
<dbReference type="InterPro" id="IPR050204">
    <property type="entry name" value="AraC_XylS_family_regulators"/>
</dbReference>
<evidence type="ECO:0000256" key="2">
    <source>
        <dbReference type="ARBA" id="ARBA00023125"/>
    </source>
</evidence>
<dbReference type="InterPro" id="IPR011051">
    <property type="entry name" value="RmlC_Cupin_sf"/>
</dbReference>
<dbReference type="RefSeq" id="WP_093517500.1">
    <property type="nucleotide sequence ID" value="NZ_FOSK01000002.1"/>
</dbReference>
<evidence type="ECO:0000313" key="5">
    <source>
        <dbReference type="EMBL" id="SFK13214.1"/>
    </source>
</evidence>
<comment type="caution">
    <text evidence="5">The sequence shown here is derived from an EMBL/GenBank/DDBJ whole genome shotgun (WGS) entry which is preliminary data.</text>
</comment>
<keyword evidence="3" id="KW-0804">Transcription</keyword>
<organism evidence="5 6">
    <name type="scientific">Pseudovibrio ascidiaceicola</name>
    <dbReference type="NCBI Taxonomy" id="285279"/>
    <lineage>
        <taxon>Bacteria</taxon>
        <taxon>Pseudomonadati</taxon>
        <taxon>Pseudomonadota</taxon>
        <taxon>Alphaproteobacteria</taxon>
        <taxon>Hyphomicrobiales</taxon>
        <taxon>Stappiaceae</taxon>
        <taxon>Pseudovibrio</taxon>
    </lineage>
</organism>
<evidence type="ECO:0000313" key="6">
    <source>
        <dbReference type="Proteomes" id="UP000199598"/>
    </source>
</evidence>
<protein>
    <submittedName>
        <fullName evidence="5">AraC-type DNA-binding protein</fullName>
    </submittedName>
</protein>
<keyword evidence="1" id="KW-0805">Transcription regulation</keyword>
<dbReference type="Gene3D" id="2.60.120.10">
    <property type="entry name" value="Jelly Rolls"/>
    <property type="match status" value="1"/>
</dbReference>
<dbReference type="InterPro" id="IPR014710">
    <property type="entry name" value="RmlC-like_jellyroll"/>
</dbReference>
<evidence type="ECO:0000259" key="4">
    <source>
        <dbReference type="PROSITE" id="PS01124"/>
    </source>
</evidence>
<proteinExistence type="predicted"/>
<dbReference type="SUPFAM" id="SSF46689">
    <property type="entry name" value="Homeodomain-like"/>
    <property type="match status" value="1"/>
</dbReference>
<dbReference type="Pfam" id="PF12833">
    <property type="entry name" value="HTH_18"/>
    <property type="match status" value="1"/>
</dbReference>
<dbReference type="SUPFAM" id="SSF51182">
    <property type="entry name" value="RmlC-like cupins"/>
    <property type="match status" value="1"/>
</dbReference>
<dbReference type="PROSITE" id="PS00041">
    <property type="entry name" value="HTH_ARAC_FAMILY_1"/>
    <property type="match status" value="1"/>
</dbReference>
<dbReference type="PROSITE" id="PS01124">
    <property type="entry name" value="HTH_ARAC_FAMILY_2"/>
    <property type="match status" value="1"/>
</dbReference>
<dbReference type="InterPro" id="IPR009057">
    <property type="entry name" value="Homeodomain-like_sf"/>
</dbReference>
<dbReference type="GO" id="GO:0003677">
    <property type="term" value="F:DNA binding"/>
    <property type="evidence" value="ECO:0007669"/>
    <property type="project" value="UniProtKB-KW"/>
</dbReference>
<dbReference type="SMART" id="SM00342">
    <property type="entry name" value="HTH_ARAC"/>
    <property type="match status" value="1"/>
</dbReference>
<name>A0A1I3X0R1_9HYPH</name>
<feature type="domain" description="HTH araC/xylS-type" evidence="4">
    <location>
        <begin position="142"/>
        <end position="240"/>
    </location>
</feature>
<dbReference type="Gene3D" id="1.10.10.60">
    <property type="entry name" value="Homeodomain-like"/>
    <property type="match status" value="1"/>
</dbReference>
<dbReference type="PRINTS" id="PR00032">
    <property type="entry name" value="HTHARAC"/>
</dbReference>
<gene>
    <name evidence="5" type="ORF">SAMN04488518_102304</name>
</gene>
<dbReference type="InterPro" id="IPR018060">
    <property type="entry name" value="HTH_AraC"/>
</dbReference>
<dbReference type="EMBL" id="FOSK01000002">
    <property type="protein sequence ID" value="SFK13214.1"/>
    <property type="molecule type" value="Genomic_DNA"/>
</dbReference>
<dbReference type="Proteomes" id="UP000199598">
    <property type="component" value="Unassembled WGS sequence"/>
</dbReference>
<keyword evidence="6" id="KW-1185">Reference proteome</keyword>